<protein>
    <submittedName>
        <fullName evidence="2">Uncharacterized protein</fullName>
    </submittedName>
</protein>
<dbReference type="Proteomes" id="UP000016743">
    <property type="component" value="Chromosome"/>
</dbReference>
<sequence length="169" mass="17529">MATEAVPAGTVADGNGLVLFVPTIADPYGTGPTVAELTATGVKKLTYSIDAGGYTHTITVNKVKVNRLTMAQELQYDGIVTDDISIKYAYTNTVSDIARLALPAGAVGFIVERWAVPNGQAIAAGDIIDVIPIKASIPAKDAPAANAELTRTQTLNVTGPVSRDIPVHA</sequence>
<dbReference type="OrthoDB" id="5072728at2"/>
<dbReference type="HOGENOM" id="CLU_1576553_0_0_11"/>
<dbReference type="STRING" id="1389489.O159_16970"/>
<dbReference type="KEGG" id="lxy:O159_16970"/>
<dbReference type="AlphaFoldDB" id="U3P9Q8"/>
<dbReference type="eggNOG" id="ENOG5031WNQ">
    <property type="taxonomic scope" value="Bacteria"/>
</dbReference>
<dbReference type="EMBL" id="CP006734">
    <property type="protein sequence ID" value="AGW41741.1"/>
    <property type="molecule type" value="Genomic_DNA"/>
</dbReference>
<dbReference type="PATRIC" id="fig|1389489.3.peg.1636"/>
<reference evidence="2 3" key="1">
    <citation type="journal article" date="2013" name="Genome Announc.">
        <title>Complete Genome Sequence of Leifsonia xyli subsp. cynodontis Strain DSM46306, a Gram-Positive Bacterial Pathogen of Grasses.</title>
        <authorList>
            <person name="Monteiro-Vitorello C.B."/>
            <person name="Zerillo M.M."/>
            <person name="Van Sluys M.A."/>
            <person name="Camargo L.E."/>
            <person name="Kitajima J.P."/>
        </authorList>
    </citation>
    <scope>NUCLEOTIDE SEQUENCE [LARGE SCALE GENOMIC DNA]</scope>
    <source>
        <strain evidence="2 3">DSM 46306</strain>
    </source>
</reference>
<dbReference type="InterPro" id="IPR058009">
    <property type="entry name" value="TTP_Phage_16"/>
</dbReference>
<evidence type="ECO:0000313" key="3">
    <source>
        <dbReference type="Proteomes" id="UP000016743"/>
    </source>
</evidence>
<dbReference type="Pfam" id="PF25595">
    <property type="entry name" value="Phage_TTP_16"/>
    <property type="match status" value="1"/>
</dbReference>
<name>U3P9Q8_LEIXC</name>
<dbReference type="EMBL" id="CP006734">
    <property type="protein sequence ID" value="AGW42264.1"/>
    <property type="molecule type" value="Genomic_DNA"/>
</dbReference>
<proteinExistence type="predicted"/>
<accession>U3P9Q8</accession>
<evidence type="ECO:0000313" key="1">
    <source>
        <dbReference type="EMBL" id="AGW41741.1"/>
    </source>
</evidence>
<dbReference type="KEGG" id="lxy:O159_23020"/>
<keyword evidence="3" id="KW-1185">Reference proteome</keyword>
<organism evidence="2 3">
    <name type="scientific">Leifsonia xyli subsp. cynodontis DSM 46306</name>
    <dbReference type="NCBI Taxonomy" id="1389489"/>
    <lineage>
        <taxon>Bacteria</taxon>
        <taxon>Bacillati</taxon>
        <taxon>Actinomycetota</taxon>
        <taxon>Actinomycetes</taxon>
        <taxon>Micrococcales</taxon>
        <taxon>Microbacteriaceae</taxon>
        <taxon>Leifsonia</taxon>
    </lineage>
</organism>
<gene>
    <name evidence="1" type="ORF">O159_16970</name>
    <name evidence="2" type="ORF">O159_23020</name>
</gene>
<dbReference type="RefSeq" id="WP_021755215.1">
    <property type="nucleotide sequence ID" value="NC_022438.1"/>
</dbReference>
<evidence type="ECO:0000313" key="2">
    <source>
        <dbReference type="EMBL" id="AGW42264.1"/>
    </source>
</evidence>